<keyword evidence="3 4" id="KW-0326">Glycosidase</keyword>
<dbReference type="PANTHER" id="PTHR31339:SF9">
    <property type="entry name" value="PLASMIN AND FIBRONECTIN-BINDING PROTEIN A"/>
    <property type="match status" value="1"/>
</dbReference>
<dbReference type="GO" id="GO:0005975">
    <property type="term" value="P:carbohydrate metabolic process"/>
    <property type="evidence" value="ECO:0007669"/>
    <property type="project" value="InterPro"/>
</dbReference>
<comment type="caution">
    <text evidence="5">The sequence shown here is derived from an EMBL/GenBank/DDBJ whole genome shotgun (WGS) entry which is preliminary data.</text>
</comment>
<proteinExistence type="inferred from homology"/>
<dbReference type="InterPro" id="IPR011050">
    <property type="entry name" value="Pectin_lyase_fold/virulence"/>
</dbReference>
<organism evidence="5 6">
    <name type="scientific">Algibacter lectus</name>
    <dbReference type="NCBI Taxonomy" id="221126"/>
    <lineage>
        <taxon>Bacteria</taxon>
        <taxon>Pseudomonadati</taxon>
        <taxon>Bacteroidota</taxon>
        <taxon>Flavobacteriia</taxon>
        <taxon>Flavobacteriales</taxon>
        <taxon>Flavobacteriaceae</taxon>
        <taxon>Algibacter</taxon>
    </lineage>
</organism>
<dbReference type="AlphaFoldDB" id="A0A090WWL0"/>
<dbReference type="EMBL" id="BBNU01000011">
    <property type="protein sequence ID" value="GAL80638.1"/>
    <property type="molecule type" value="Genomic_DNA"/>
</dbReference>
<sequence length="107" mass="11890">MGKTAPFLLRFVKSNKITLKDIHIREAAAWACHFFQSYDILVDNISIYNHANKNNDGIDLDSSHDVVIKNCNINSGDDAICIKSTSPLATHDVQVSNCTLKSDWGEP</sequence>
<evidence type="ECO:0000256" key="3">
    <source>
        <dbReference type="ARBA" id="ARBA00023295"/>
    </source>
</evidence>
<evidence type="ECO:0000313" key="5">
    <source>
        <dbReference type="EMBL" id="GAL80638.1"/>
    </source>
</evidence>
<dbReference type="PANTHER" id="PTHR31339">
    <property type="entry name" value="PECTIN LYASE-RELATED"/>
    <property type="match status" value="1"/>
</dbReference>
<dbReference type="GO" id="GO:0004650">
    <property type="term" value="F:polygalacturonase activity"/>
    <property type="evidence" value="ECO:0007669"/>
    <property type="project" value="UniProtKB-EC"/>
</dbReference>
<dbReference type="Gene3D" id="2.160.20.10">
    <property type="entry name" value="Single-stranded right-handed beta-helix, Pectin lyase-like"/>
    <property type="match status" value="1"/>
</dbReference>
<accession>A0A090WWL0</accession>
<dbReference type="SUPFAM" id="SSF51126">
    <property type="entry name" value="Pectin lyase-like"/>
    <property type="match status" value="1"/>
</dbReference>
<evidence type="ECO:0000256" key="2">
    <source>
        <dbReference type="ARBA" id="ARBA00022801"/>
    </source>
</evidence>
<dbReference type="InterPro" id="IPR012334">
    <property type="entry name" value="Pectin_lyas_fold"/>
</dbReference>
<gene>
    <name evidence="5" type="ORF">JCM19274_1264</name>
</gene>
<evidence type="ECO:0000256" key="1">
    <source>
        <dbReference type="ARBA" id="ARBA00008834"/>
    </source>
</evidence>
<dbReference type="Pfam" id="PF00295">
    <property type="entry name" value="Glyco_hydro_28"/>
    <property type="match status" value="1"/>
</dbReference>
<dbReference type="EC" id="3.2.1.15" evidence="5"/>
<dbReference type="InterPro" id="IPR051801">
    <property type="entry name" value="GH28_Enzymes"/>
</dbReference>
<keyword evidence="2 4" id="KW-0378">Hydrolase</keyword>
<dbReference type="RefSeq" id="WP_262480812.1">
    <property type="nucleotide sequence ID" value="NZ_BBNU01000011.1"/>
</dbReference>
<evidence type="ECO:0000256" key="4">
    <source>
        <dbReference type="RuleBase" id="RU361169"/>
    </source>
</evidence>
<name>A0A090WWL0_9FLAO</name>
<reference evidence="5 6" key="1">
    <citation type="journal article" date="2014" name="Genome Announc.">
        <title>Draft Genome Sequences of Marine Flavobacterium Algibacter lectus Strains SS8 and NR4.</title>
        <authorList>
            <person name="Takatani N."/>
            <person name="Nakanishi M."/>
            <person name="Meirelles P."/>
            <person name="Mino S."/>
            <person name="Suda W."/>
            <person name="Oshima K."/>
            <person name="Hattori M."/>
            <person name="Ohkuma M."/>
            <person name="Hosokawa M."/>
            <person name="Miyashita K."/>
            <person name="Thompson F.L."/>
            <person name="Niwa A."/>
            <person name="Sawabe T."/>
            <person name="Sawabe T."/>
        </authorList>
    </citation>
    <scope>NUCLEOTIDE SEQUENCE [LARGE SCALE GENOMIC DNA]</scope>
    <source>
        <strain evidence="6">JCM19274</strain>
    </source>
</reference>
<comment type="similarity">
    <text evidence="1 4">Belongs to the glycosyl hydrolase 28 family.</text>
</comment>
<protein>
    <submittedName>
        <fullName evidence="5">Polygalacturonase</fullName>
        <ecNumber evidence="5">3.2.1.15</ecNumber>
    </submittedName>
</protein>
<evidence type="ECO:0000313" key="6">
    <source>
        <dbReference type="Proteomes" id="UP000029643"/>
    </source>
</evidence>
<dbReference type="InterPro" id="IPR000743">
    <property type="entry name" value="Glyco_hydro_28"/>
</dbReference>
<dbReference type="Proteomes" id="UP000029643">
    <property type="component" value="Unassembled WGS sequence"/>
</dbReference>